<sequence length="249" mass="29116">MNDLIKTHENENGELEVIGRELHEFLEVKDNYTDWFKRMACYGFAEGQDFIGKIRESTGGRPGTDHRMTITMAKELCMLQRTDKGKQARQYFLQLEQAWNTPEMVMARAIKISARVIEEKDNVIKLQEKQIEELKPLAAYVRTILNNKSLVTVEQIAQDYGMSAQKLNKMLHSLHIQYRGGNGQWILYQQHKPFGYVHSETISFKRSDGRPDSTMHTKWTQEGRMFLYKKLKENGILPLIERDFEEKAI</sequence>
<feature type="domain" description="AntA/AntB antirepressor" evidence="2">
    <location>
        <begin position="17"/>
        <end position="82"/>
    </location>
</feature>
<evidence type="ECO:0000313" key="4">
    <source>
        <dbReference type="Proteomes" id="UP000616595"/>
    </source>
</evidence>
<accession>A0A923HYG8</accession>
<dbReference type="EMBL" id="WJBD01000019">
    <property type="protein sequence ID" value="MBC3889467.1"/>
    <property type="molecule type" value="Genomic_DNA"/>
</dbReference>
<reference evidence="3" key="2">
    <citation type="submission" date="2020-10" db="EMBL/GenBank/DDBJ databases">
        <title>Comparative genomics of the Acetobacterium genus.</title>
        <authorList>
            <person name="Marshall C."/>
            <person name="May H."/>
            <person name="Norman S."/>
        </authorList>
    </citation>
    <scope>NUCLEOTIDE SEQUENCE</scope>
    <source>
        <strain evidence="3">DER-2019</strain>
    </source>
</reference>
<name>A0A923HYG8_9FIRM</name>
<dbReference type="AlphaFoldDB" id="A0A923HYG8"/>
<dbReference type="InterPro" id="IPR013557">
    <property type="entry name" value="AntA/B_antirep"/>
</dbReference>
<comment type="caution">
    <text evidence="3">The sequence shown here is derived from an EMBL/GenBank/DDBJ whole genome shotgun (WGS) entry which is preliminary data.</text>
</comment>
<keyword evidence="4" id="KW-1185">Reference proteome</keyword>
<evidence type="ECO:0000259" key="1">
    <source>
        <dbReference type="Pfam" id="PF03374"/>
    </source>
</evidence>
<dbReference type="Pfam" id="PF03374">
    <property type="entry name" value="ANT"/>
    <property type="match status" value="1"/>
</dbReference>
<dbReference type="InterPro" id="IPR005039">
    <property type="entry name" value="Ant_C"/>
</dbReference>
<dbReference type="GO" id="GO:0003677">
    <property type="term" value="F:DNA binding"/>
    <property type="evidence" value="ECO:0007669"/>
    <property type="project" value="InterPro"/>
</dbReference>
<dbReference type="Pfam" id="PF08346">
    <property type="entry name" value="AntA"/>
    <property type="match status" value="1"/>
</dbReference>
<dbReference type="OrthoDB" id="9812611at2"/>
<dbReference type="RefSeq" id="WP_148568465.1">
    <property type="nucleotide sequence ID" value="NZ_RXYA01000018.1"/>
</dbReference>
<dbReference type="Proteomes" id="UP000616595">
    <property type="component" value="Unassembled WGS sequence"/>
</dbReference>
<evidence type="ECO:0000259" key="2">
    <source>
        <dbReference type="Pfam" id="PF08346"/>
    </source>
</evidence>
<evidence type="ECO:0000313" key="3">
    <source>
        <dbReference type="EMBL" id="MBC3889467.1"/>
    </source>
</evidence>
<gene>
    <name evidence="3" type="ORF">GH810_14220</name>
</gene>
<reference evidence="3" key="1">
    <citation type="submission" date="2019-10" db="EMBL/GenBank/DDBJ databases">
        <authorList>
            <person name="Ross D.E."/>
            <person name="Gulliver D."/>
        </authorList>
    </citation>
    <scope>NUCLEOTIDE SEQUENCE</scope>
    <source>
        <strain evidence="3">DER-2019</strain>
    </source>
</reference>
<feature type="domain" description="Antirepressor protein C-terminal" evidence="1">
    <location>
        <begin position="128"/>
        <end position="233"/>
    </location>
</feature>
<organism evidence="3 4">
    <name type="scientific">Acetobacterium paludosum</name>
    <dbReference type="NCBI Taxonomy" id="52693"/>
    <lineage>
        <taxon>Bacteria</taxon>
        <taxon>Bacillati</taxon>
        <taxon>Bacillota</taxon>
        <taxon>Clostridia</taxon>
        <taxon>Eubacteriales</taxon>
        <taxon>Eubacteriaceae</taxon>
        <taxon>Acetobacterium</taxon>
    </lineage>
</organism>
<proteinExistence type="predicted"/>
<protein>
    <submittedName>
        <fullName evidence="3">Phage antirepressor Ant</fullName>
    </submittedName>
</protein>